<evidence type="ECO:0000256" key="12">
    <source>
        <dbReference type="ARBA" id="ARBA00022840"/>
    </source>
</evidence>
<keyword evidence="7 19" id="KW-0812">Transmembrane</keyword>
<evidence type="ECO:0000256" key="15">
    <source>
        <dbReference type="ARBA" id="ARBA00023170"/>
    </source>
</evidence>
<dbReference type="PANTHER" id="PTHR27007">
    <property type="match status" value="1"/>
</dbReference>
<organism evidence="22 23">
    <name type="scientific">Salvia divinorum</name>
    <name type="common">Maria pastora</name>
    <name type="synonym">Diviner's sage</name>
    <dbReference type="NCBI Taxonomy" id="28513"/>
    <lineage>
        <taxon>Eukaryota</taxon>
        <taxon>Viridiplantae</taxon>
        <taxon>Streptophyta</taxon>
        <taxon>Embryophyta</taxon>
        <taxon>Tracheophyta</taxon>
        <taxon>Spermatophyta</taxon>
        <taxon>Magnoliopsida</taxon>
        <taxon>eudicotyledons</taxon>
        <taxon>Gunneridae</taxon>
        <taxon>Pentapetalae</taxon>
        <taxon>asterids</taxon>
        <taxon>lamiids</taxon>
        <taxon>Lamiales</taxon>
        <taxon>Lamiaceae</taxon>
        <taxon>Nepetoideae</taxon>
        <taxon>Mentheae</taxon>
        <taxon>Salviinae</taxon>
        <taxon>Salvia</taxon>
        <taxon>Salvia subgen. Calosphace</taxon>
    </lineage>
</organism>
<keyword evidence="6 22" id="KW-0808">Transferase</keyword>
<comment type="similarity">
    <text evidence="2">In the N-terminal section; belongs to the leguminous lectin family.</text>
</comment>
<gene>
    <name evidence="22" type="ORF">AAHA92_20556</name>
</gene>
<evidence type="ECO:0000256" key="20">
    <source>
        <dbReference type="SAM" id="SignalP"/>
    </source>
</evidence>
<keyword evidence="11 22" id="KW-0418">Kinase</keyword>
<dbReference type="GO" id="GO:0030246">
    <property type="term" value="F:carbohydrate binding"/>
    <property type="evidence" value="ECO:0007669"/>
    <property type="project" value="UniProtKB-KW"/>
</dbReference>
<dbReference type="InterPro" id="IPR013320">
    <property type="entry name" value="ConA-like_dom_sf"/>
</dbReference>
<evidence type="ECO:0000313" key="22">
    <source>
        <dbReference type="EMBL" id="KAL1543604.1"/>
    </source>
</evidence>
<keyword evidence="23" id="KW-1185">Reference proteome</keyword>
<evidence type="ECO:0000256" key="18">
    <source>
        <dbReference type="PROSITE-ProRule" id="PRU10141"/>
    </source>
</evidence>
<dbReference type="GO" id="GO:0004674">
    <property type="term" value="F:protein serine/threonine kinase activity"/>
    <property type="evidence" value="ECO:0007669"/>
    <property type="project" value="UniProtKB-KW"/>
</dbReference>
<keyword evidence="12 18" id="KW-0067">ATP-binding</keyword>
<dbReference type="AlphaFoldDB" id="A0ABD1GHK9"/>
<dbReference type="EC" id="2.7.11.1" evidence="4"/>
<dbReference type="SMART" id="SM00220">
    <property type="entry name" value="S_TKc"/>
    <property type="match status" value="1"/>
</dbReference>
<evidence type="ECO:0000256" key="17">
    <source>
        <dbReference type="ARBA" id="ARBA00048679"/>
    </source>
</evidence>
<protein>
    <recommendedName>
        <fullName evidence="4">non-specific serine/threonine protein kinase</fullName>
        <ecNumber evidence="4">2.7.11.1</ecNumber>
    </recommendedName>
</protein>
<keyword evidence="5 22" id="KW-0723">Serine/threonine-protein kinase</keyword>
<evidence type="ECO:0000256" key="19">
    <source>
        <dbReference type="SAM" id="Phobius"/>
    </source>
</evidence>
<accession>A0ABD1GHK9</accession>
<feature type="binding site" evidence="18">
    <location>
        <position position="367"/>
    </location>
    <ligand>
        <name>ATP</name>
        <dbReference type="ChEBI" id="CHEBI:30616"/>
    </ligand>
</feature>
<evidence type="ECO:0000256" key="3">
    <source>
        <dbReference type="ARBA" id="ARBA00010217"/>
    </source>
</evidence>
<dbReference type="SUPFAM" id="SSF56112">
    <property type="entry name" value="Protein kinase-like (PK-like)"/>
    <property type="match status" value="1"/>
</dbReference>
<dbReference type="Proteomes" id="UP001567538">
    <property type="component" value="Unassembled WGS sequence"/>
</dbReference>
<dbReference type="SUPFAM" id="SSF49899">
    <property type="entry name" value="Concanavalin A-like lectins/glucanases"/>
    <property type="match status" value="1"/>
</dbReference>
<dbReference type="InterPro" id="IPR008271">
    <property type="entry name" value="Ser/Thr_kinase_AS"/>
</dbReference>
<dbReference type="Gene3D" id="3.30.200.20">
    <property type="entry name" value="Phosphorylase Kinase, domain 1"/>
    <property type="match status" value="1"/>
</dbReference>
<feature type="transmembrane region" description="Helical" evidence="19">
    <location>
        <begin position="283"/>
        <end position="305"/>
    </location>
</feature>
<dbReference type="InterPro" id="IPR050528">
    <property type="entry name" value="L-type_Lectin-RKs"/>
</dbReference>
<dbReference type="InterPro" id="IPR000719">
    <property type="entry name" value="Prot_kinase_dom"/>
</dbReference>
<evidence type="ECO:0000256" key="14">
    <source>
        <dbReference type="ARBA" id="ARBA00023136"/>
    </source>
</evidence>
<dbReference type="CDD" id="cd06899">
    <property type="entry name" value="lectin_legume_LecRK_Arcelin_ConA"/>
    <property type="match status" value="1"/>
</dbReference>
<evidence type="ECO:0000256" key="7">
    <source>
        <dbReference type="ARBA" id="ARBA00022692"/>
    </source>
</evidence>
<evidence type="ECO:0000256" key="8">
    <source>
        <dbReference type="ARBA" id="ARBA00022729"/>
    </source>
</evidence>
<comment type="catalytic activity">
    <reaction evidence="17">
        <text>L-seryl-[protein] + ATP = O-phospho-L-seryl-[protein] + ADP + H(+)</text>
        <dbReference type="Rhea" id="RHEA:17989"/>
        <dbReference type="Rhea" id="RHEA-COMP:9863"/>
        <dbReference type="Rhea" id="RHEA-COMP:11604"/>
        <dbReference type="ChEBI" id="CHEBI:15378"/>
        <dbReference type="ChEBI" id="CHEBI:29999"/>
        <dbReference type="ChEBI" id="CHEBI:30616"/>
        <dbReference type="ChEBI" id="CHEBI:83421"/>
        <dbReference type="ChEBI" id="CHEBI:456216"/>
        <dbReference type="EC" id="2.7.11.1"/>
    </reaction>
</comment>
<evidence type="ECO:0000256" key="16">
    <source>
        <dbReference type="ARBA" id="ARBA00047899"/>
    </source>
</evidence>
<keyword evidence="15" id="KW-0675">Receptor</keyword>
<evidence type="ECO:0000256" key="9">
    <source>
        <dbReference type="ARBA" id="ARBA00022734"/>
    </source>
</evidence>
<dbReference type="Gene3D" id="1.10.510.10">
    <property type="entry name" value="Transferase(Phosphotransferase) domain 1"/>
    <property type="match status" value="1"/>
</dbReference>
<evidence type="ECO:0000256" key="5">
    <source>
        <dbReference type="ARBA" id="ARBA00022527"/>
    </source>
</evidence>
<dbReference type="FunFam" id="1.10.510.10:FF:000108">
    <property type="entry name" value="L-type lectin-domain containing receptor kinase S.4"/>
    <property type="match status" value="1"/>
</dbReference>
<dbReference type="FunFam" id="3.30.200.20:FF:000178">
    <property type="entry name" value="serine/threonine-protein kinase PBS1-like"/>
    <property type="match status" value="1"/>
</dbReference>
<dbReference type="Pfam" id="PF00139">
    <property type="entry name" value="Lectin_legB"/>
    <property type="match status" value="1"/>
</dbReference>
<evidence type="ECO:0000256" key="2">
    <source>
        <dbReference type="ARBA" id="ARBA00008536"/>
    </source>
</evidence>
<keyword evidence="10 18" id="KW-0547">Nucleotide-binding</keyword>
<dbReference type="Pfam" id="PF00069">
    <property type="entry name" value="Pkinase"/>
    <property type="match status" value="1"/>
</dbReference>
<proteinExistence type="inferred from homology"/>
<comment type="caution">
    <text evidence="22">The sequence shown here is derived from an EMBL/GenBank/DDBJ whole genome shotgun (WGS) entry which is preliminary data.</text>
</comment>
<dbReference type="GO" id="GO:0016020">
    <property type="term" value="C:membrane"/>
    <property type="evidence" value="ECO:0007669"/>
    <property type="project" value="UniProtKB-SubCell"/>
</dbReference>
<dbReference type="PROSITE" id="PS00108">
    <property type="entry name" value="PROTEIN_KINASE_ST"/>
    <property type="match status" value="1"/>
</dbReference>
<dbReference type="Gene3D" id="2.60.120.200">
    <property type="match status" value="1"/>
</dbReference>
<evidence type="ECO:0000256" key="10">
    <source>
        <dbReference type="ARBA" id="ARBA00022741"/>
    </source>
</evidence>
<comment type="similarity">
    <text evidence="3">In the C-terminal section; belongs to the protein kinase superfamily. Ser/Thr protein kinase family.</text>
</comment>
<evidence type="ECO:0000256" key="6">
    <source>
        <dbReference type="ARBA" id="ARBA00022679"/>
    </source>
</evidence>
<evidence type="ECO:0000256" key="4">
    <source>
        <dbReference type="ARBA" id="ARBA00012513"/>
    </source>
</evidence>
<dbReference type="CDD" id="cd14066">
    <property type="entry name" value="STKc_IRAK"/>
    <property type="match status" value="1"/>
</dbReference>
<evidence type="ECO:0000256" key="13">
    <source>
        <dbReference type="ARBA" id="ARBA00022989"/>
    </source>
</evidence>
<feature type="domain" description="Protein kinase" evidence="21">
    <location>
        <begin position="337"/>
        <end position="619"/>
    </location>
</feature>
<keyword evidence="8 20" id="KW-0732">Signal</keyword>
<evidence type="ECO:0000259" key="21">
    <source>
        <dbReference type="PROSITE" id="PS50011"/>
    </source>
</evidence>
<comment type="catalytic activity">
    <reaction evidence="16">
        <text>L-threonyl-[protein] + ATP = O-phospho-L-threonyl-[protein] + ADP + H(+)</text>
        <dbReference type="Rhea" id="RHEA:46608"/>
        <dbReference type="Rhea" id="RHEA-COMP:11060"/>
        <dbReference type="Rhea" id="RHEA-COMP:11605"/>
        <dbReference type="ChEBI" id="CHEBI:15378"/>
        <dbReference type="ChEBI" id="CHEBI:30013"/>
        <dbReference type="ChEBI" id="CHEBI:30616"/>
        <dbReference type="ChEBI" id="CHEBI:61977"/>
        <dbReference type="ChEBI" id="CHEBI:456216"/>
        <dbReference type="EC" id="2.7.11.1"/>
    </reaction>
</comment>
<feature type="chain" id="PRO_5044752350" description="non-specific serine/threonine protein kinase" evidence="20">
    <location>
        <begin position="28"/>
        <end position="673"/>
    </location>
</feature>
<sequence>MASSSLFSIQTITLLLSTFFFTPESISFTFPGFKQDDLYTEESTVIEPPNGGTATLTKSEHNAIGHAFFPHQIPMFNATLSRYNSFSTQFVFQINPSTSNEGGYGLAFTLSESRGFPGGSGGHFMGVFNESNRNASSNRIFMVEFDTVKGIDEDIDSDGNHVGINLNGMNSSYYELTEVLFQKSRPIRAWIDYEAIGKRINVSIAPFNNSKPEPLISVVHDLSNVLLENMYAGFSAATGADKWSSHYILGWSFRINGAADHLDSSLLPTVVANSDSNGKLRNALLAAISAVLIISVASLIGIVLYRRSIGFEVLEKWELDCPHRFRYGELHAATKGFRESEMIGKGGFGTVYRGVLPTTGVVVAVKKITSNNPLQGMREFAAEIESLGKLRHKNLVHLQGWCKRKNDLLLVYDYLPNGSLDSLLYNPDPSFTVVLSWEQRFSIVKGVASGLLYLHEDWDQVVIHRDVKSSNVLIDGDMSPRLGDFGLARLYDHGKNSHTTHVVGTIGYIAPELTHTGKASTSTDVFAFGILLLEIACGRAAVAYEAHRNAILVDWVVECMQMGNVFDAVDARMGSEYAAEEMELVVGLGLLCSHPRKEMRPTMRQVVRYLNGDEVLPLLESLSLEGSRRVDEITARLLQLGLVDRVLRYSLDSMGLGVSVGGVISSTSIDGGR</sequence>
<comment type="subcellular location">
    <subcellularLocation>
        <location evidence="1">Membrane</location>
        <topology evidence="1">Single-pass type I membrane protein</topology>
    </subcellularLocation>
</comment>
<dbReference type="PROSITE" id="PS50011">
    <property type="entry name" value="PROTEIN_KINASE_DOM"/>
    <property type="match status" value="1"/>
</dbReference>
<keyword evidence="14 19" id="KW-0472">Membrane</keyword>
<dbReference type="PROSITE" id="PS00107">
    <property type="entry name" value="PROTEIN_KINASE_ATP"/>
    <property type="match status" value="1"/>
</dbReference>
<dbReference type="EMBL" id="JBEAFC010000008">
    <property type="protein sequence ID" value="KAL1543604.1"/>
    <property type="molecule type" value="Genomic_DNA"/>
</dbReference>
<reference evidence="22 23" key="1">
    <citation type="submission" date="2024-06" db="EMBL/GenBank/DDBJ databases">
        <title>A chromosome level genome sequence of Diviner's sage (Salvia divinorum).</title>
        <authorList>
            <person name="Ford S.A."/>
            <person name="Ro D.-K."/>
            <person name="Ness R.W."/>
            <person name="Phillips M.A."/>
        </authorList>
    </citation>
    <scope>NUCLEOTIDE SEQUENCE [LARGE SCALE GENOMIC DNA]</scope>
    <source>
        <strain evidence="22">SAF-2024a</strain>
        <tissue evidence="22">Leaf</tissue>
    </source>
</reference>
<evidence type="ECO:0000313" key="23">
    <source>
        <dbReference type="Proteomes" id="UP001567538"/>
    </source>
</evidence>
<dbReference type="InterPro" id="IPR011009">
    <property type="entry name" value="Kinase-like_dom_sf"/>
</dbReference>
<evidence type="ECO:0000256" key="1">
    <source>
        <dbReference type="ARBA" id="ARBA00004479"/>
    </source>
</evidence>
<name>A0ABD1GHK9_SALDI</name>
<keyword evidence="9" id="KW-0430">Lectin</keyword>
<feature type="signal peptide" evidence="20">
    <location>
        <begin position="1"/>
        <end position="27"/>
    </location>
</feature>
<keyword evidence="13 19" id="KW-1133">Transmembrane helix</keyword>
<dbReference type="InterPro" id="IPR017441">
    <property type="entry name" value="Protein_kinase_ATP_BS"/>
</dbReference>
<dbReference type="InterPro" id="IPR001220">
    <property type="entry name" value="Legume_lectin_dom"/>
</dbReference>
<dbReference type="GO" id="GO:0005524">
    <property type="term" value="F:ATP binding"/>
    <property type="evidence" value="ECO:0007669"/>
    <property type="project" value="UniProtKB-UniRule"/>
</dbReference>
<evidence type="ECO:0000256" key="11">
    <source>
        <dbReference type="ARBA" id="ARBA00022777"/>
    </source>
</evidence>